<protein>
    <submittedName>
        <fullName evidence="1">DNA-damage-inducible protein J</fullName>
    </submittedName>
</protein>
<gene>
    <name evidence="1" type="ORF">NCTC5385_01494</name>
</gene>
<dbReference type="Gene3D" id="1.10.1220.10">
    <property type="entry name" value="Met repressor-like"/>
    <property type="match status" value="1"/>
</dbReference>
<dbReference type="GO" id="GO:0006355">
    <property type="term" value="P:regulation of DNA-templated transcription"/>
    <property type="evidence" value="ECO:0007669"/>
    <property type="project" value="InterPro"/>
</dbReference>
<dbReference type="RefSeq" id="WP_138068666.1">
    <property type="nucleotide sequence ID" value="NZ_LR594035.1"/>
</dbReference>
<dbReference type="InterPro" id="IPR013321">
    <property type="entry name" value="Arc_rbn_hlx_hlx"/>
</dbReference>
<accession>A0A4U9YUZ5</accession>
<evidence type="ECO:0000313" key="1">
    <source>
        <dbReference type="EMBL" id="VTS30354.1"/>
    </source>
</evidence>
<reference evidence="1 2" key="1">
    <citation type="submission" date="2019-05" db="EMBL/GenBank/DDBJ databases">
        <authorList>
            <consortium name="Pathogen Informatics"/>
        </authorList>
    </citation>
    <scope>NUCLEOTIDE SEQUENCE [LARGE SCALE GENOMIC DNA]</scope>
    <source>
        <strain evidence="1 2">NCTC5385</strain>
    </source>
</reference>
<dbReference type="Proteomes" id="UP000304914">
    <property type="component" value="Chromosome"/>
</dbReference>
<proteinExistence type="predicted"/>
<dbReference type="AlphaFoldDB" id="A0A4U9YUZ5"/>
<dbReference type="EMBL" id="LR594035">
    <property type="protein sequence ID" value="VTS30354.1"/>
    <property type="molecule type" value="Genomic_DNA"/>
</dbReference>
<evidence type="ECO:0000313" key="2">
    <source>
        <dbReference type="Proteomes" id="UP000304914"/>
    </source>
</evidence>
<organism evidence="1 2">
    <name type="scientific">Streptococcus pseudoporcinus</name>
    <dbReference type="NCBI Taxonomy" id="361101"/>
    <lineage>
        <taxon>Bacteria</taxon>
        <taxon>Bacillati</taxon>
        <taxon>Bacillota</taxon>
        <taxon>Bacilli</taxon>
        <taxon>Lactobacillales</taxon>
        <taxon>Streptococcaceae</taxon>
        <taxon>Streptococcus</taxon>
    </lineage>
</organism>
<name>A0A4U9YUZ5_9STRE</name>
<sequence>MVVLNQTKMVNFPADRSLADSAKQIMKEQNLSQTEVFNLFLKNIVVTGRINLLSEEELEKERLFKELQSEVKASIAEMEAGNYYTESQLREYLGI</sequence>